<keyword evidence="4" id="KW-1185">Reference proteome</keyword>
<dbReference type="InterPro" id="IPR008197">
    <property type="entry name" value="WAP_dom"/>
</dbReference>
<gene>
    <name evidence="3" type="ORF">BV898_17220</name>
</gene>
<dbReference type="InterPro" id="IPR050514">
    <property type="entry name" value="WAP_four-disulfide_core"/>
</dbReference>
<accession>A0A9X6RMD6</accession>
<dbReference type="SUPFAM" id="SSF57256">
    <property type="entry name" value="Elafin-like"/>
    <property type="match status" value="2"/>
</dbReference>
<dbReference type="GO" id="GO:0004867">
    <property type="term" value="F:serine-type endopeptidase inhibitor activity"/>
    <property type="evidence" value="ECO:0007669"/>
    <property type="project" value="TreeGrafter"/>
</dbReference>
<dbReference type="Gene3D" id="4.10.75.10">
    <property type="entry name" value="Elafin-like"/>
    <property type="match status" value="1"/>
</dbReference>
<organism evidence="3 4">
    <name type="scientific">Hypsibius exemplaris</name>
    <name type="common">Freshwater tardigrade</name>
    <dbReference type="NCBI Taxonomy" id="2072580"/>
    <lineage>
        <taxon>Eukaryota</taxon>
        <taxon>Metazoa</taxon>
        <taxon>Ecdysozoa</taxon>
        <taxon>Tardigrada</taxon>
        <taxon>Eutardigrada</taxon>
        <taxon>Parachela</taxon>
        <taxon>Hypsibioidea</taxon>
        <taxon>Hypsibiidae</taxon>
        <taxon>Hypsibius</taxon>
    </lineage>
</organism>
<feature type="signal peptide" evidence="1">
    <location>
        <begin position="1"/>
        <end position="21"/>
    </location>
</feature>
<keyword evidence="1" id="KW-0732">Signal</keyword>
<protein>
    <recommendedName>
        <fullName evidence="2">WAP domain-containing protein</fullName>
    </recommendedName>
</protein>
<dbReference type="InterPro" id="IPR036645">
    <property type="entry name" value="Elafin-like_sf"/>
</dbReference>
<evidence type="ECO:0000313" key="3">
    <source>
        <dbReference type="EMBL" id="OWA52777.1"/>
    </source>
</evidence>
<feature type="domain" description="WAP" evidence="2">
    <location>
        <begin position="94"/>
        <end position="140"/>
    </location>
</feature>
<evidence type="ECO:0000259" key="2">
    <source>
        <dbReference type="PROSITE" id="PS51390"/>
    </source>
</evidence>
<comment type="caution">
    <text evidence="3">The sequence shown here is derived from an EMBL/GenBank/DDBJ whole genome shotgun (WGS) entry which is preliminary data.</text>
</comment>
<dbReference type="PROSITE" id="PS51390">
    <property type="entry name" value="WAP"/>
    <property type="match status" value="1"/>
</dbReference>
<proteinExistence type="predicted"/>
<reference evidence="4" key="1">
    <citation type="submission" date="2017-01" db="EMBL/GenBank/DDBJ databases">
        <title>Comparative genomics of anhydrobiosis in the tardigrade Hypsibius dujardini.</title>
        <authorList>
            <person name="Yoshida Y."/>
            <person name="Koutsovoulos G."/>
            <person name="Laetsch D."/>
            <person name="Stevens L."/>
            <person name="Kumar S."/>
            <person name="Horikawa D."/>
            <person name="Ishino K."/>
            <person name="Komine S."/>
            <person name="Tomita M."/>
            <person name="Blaxter M."/>
            <person name="Arakawa K."/>
        </authorList>
    </citation>
    <scope>NUCLEOTIDE SEQUENCE [LARGE SCALE GENOMIC DNA]</scope>
    <source>
        <strain evidence="4">Z151</strain>
    </source>
</reference>
<evidence type="ECO:0000256" key="1">
    <source>
        <dbReference type="SAM" id="SignalP"/>
    </source>
</evidence>
<evidence type="ECO:0000313" key="4">
    <source>
        <dbReference type="Proteomes" id="UP000192578"/>
    </source>
</evidence>
<dbReference type="OrthoDB" id="4473401at2759"/>
<dbReference type="AlphaFoldDB" id="A0A9X6RMD6"/>
<dbReference type="Pfam" id="PF00095">
    <property type="entry name" value="WAP"/>
    <property type="match status" value="2"/>
</dbReference>
<dbReference type="EMBL" id="MTYJ01000286">
    <property type="protein sequence ID" value="OWA52777.1"/>
    <property type="molecule type" value="Genomic_DNA"/>
</dbReference>
<name>A0A9X6RMD6_HYPEX</name>
<dbReference type="Proteomes" id="UP000192578">
    <property type="component" value="Unassembled WGS sequence"/>
</dbReference>
<feature type="chain" id="PRO_5040786258" description="WAP domain-containing protein" evidence="1">
    <location>
        <begin position="22"/>
        <end position="145"/>
    </location>
</feature>
<dbReference type="PANTHER" id="PTHR19441:SF95">
    <property type="entry name" value="PERLWAPIN ISOFORM X1"/>
    <property type="match status" value="1"/>
</dbReference>
<dbReference type="PRINTS" id="PR00003">
    <property type="entry name" value="4DISULPHCORE"/>
</dbReference>
<dbReference type="SMART" id="SM00217">
    <property type="entry name" value="WAP"/>
    <property type="match status" value="1"/>
</dbReference>
<sequence length="145" mass="14868">MSSFVWFLSCGLMLLCSLVASQLDTVPSLDGVSFTSVQPGRGSCPASGLAPNGARQCVSDGNCFNGQRCCKLAGNNSVFYCANPVGGPFNGAGQQQKSGRCPAVGLAGGTCARQCNGDFSCRGNLKCCGNGCGTSCRSPVWNYGR</sequence>
<dbReference type="PANTHER" id="PTHR19441">
    <property type="entry name" value="WHEY ACDIC PROTEIN WAP"/>
    <property type="match status" value="1"/>
</dbReference>
<dbReference type="GO" id="GO:0005615">
    <property type="term" value="C:extracellular space"/>
    <property type="evidence" value="ECO:0007669"/>
    <property type="project" value="TreeGrafter"/>
</dbReference>